<proteinExistence type="inferred from homology"/>
<dbReference type="GO" id="GO:0016020">
    <property type="term" value="C:membrane"/>
    <property type="evidence" value="ECO:0000318"/>
    <property type="project" value="GO_Central"/>
</dbReference>
<organism evidence="8 9">
    <name type="scientific">Trichomonas vaginalis (strain ATCC PRA-98 / G3)</name>
    <dbReference type="NCBI Taxonomy" id="412133"/>
    <lineage>
        <taxon>Eukaryota</taxon>
        <taxon>Metamonada</taxon>
        <taxon>Parabasalia</taxon>
        <taxon>Trichomonadida</taxon>
        <taxon>Trichomonadidae</taxon>
        <taxon>Trichomonas</taxon>
    </lineage>
</organism>
<feature type="transmembrane region" description="Helical" evidence="7">
    <location>
        <begin position="526"/>
        <end position="545"/>
    </location>
</feature>
<feature type="transmembrane region" description="Helical" evidence="7">
    <location>
        <begin position="333"/>
        <end position="355"/>
    </location>
</feature>
<evidence type="ECO:0000256" key="7">
    <source>
        <dbReference type="RuleBase" id="RU363079"/>
    </source>
</evidence>
<evidence type="ECO:0000256" key="1">
    <source>
        <dbReference type="ARBA" id="ARBA00004141"/>
    </source>
</evidence>
<feature type="transmembrane region" description="Helical" evidence="7">
    <location>
        <begin position="242"/>
        <end position="262"/>
    </location>
</feature>
<feature type="transmembrane region" description="Helical" evidence="7">
    <location>
        <begin position="403"/>
        <end position="430"/>
    </location>
</feature>
<dbReference type="EMBL" id="DS113188">
    <property type="protein sequence ID" value="EAY21752.1"/>
    <property type="molecule type" value="Genomic_DNA"/>
</dbReference>
<evidence type="ECO:0000256" key="2">
    <source>
        <dbReference type="ARBA" id="ARBA00005227"/>
    </source>
</evidence>
<keyword evidence="9" id="KW-1185">Reference proteome</keyword>
<dbReference type="VEuPathDB" id="TrichDB:TVAG_237780"/>
<dbReference type="VEuPathDB" id="TrichDB:TVAGG3_0606420"/>
<feature type="transmembrane region" description="Helical" evidence="7">
    <location>
        <begin position="367"/>
        <end position="391"/>
    </location>
</feature>
<dbReference type="OMA" id="SKMEINQ"/>
<evidence type="ECO:0000256" key="5">
    <source>
        <dbReference type="ARBA" id="ARBA00022989"/>
    </source>
</evidence>
<dbReference type="PANTHER" id="PTHR10766:SF111">
    <property type="entry name" value="TRANSMEMBRANE 9 SUPERFAMILY MEMBER 2"/>
    <property type="match status" value="1"/>
</dbReference>
<dbReference type="GO" id="GO:0072657">
    <property type="term" value="P:protein localization to membrane"/>
    <property type="evidence" value="ECO:0000318"/>
    <property type="project" value="GO_Central"/>
</dbReference>
<feature type="transmembrane region" description="Helical" evidence="7">
    <location>
        <begin position="310"/>
        <end position="327"/>
    </location>
</feature>
<evidence type="ECO:0000313" key="9">
    <source>
        <dbReference type="Proteomes" id="UP000001542"/>
    </source>
</evidence>
<evidence type="ECO:0000256" key="4">
    <source>
        <dbReference type="ARBA" id="ARBA00022729"/>
    </source>
</evidence>
<reference evidence="8" key="1">
    <citation type="submission" date="2006-10" db="EMBL/GenBank/DDBJ databases">
        <authorList>
            <person name="Amadeo P."/>
            <person name="Zhao Q."/>
            <person name="Wortman J."/>
            <person name="Fraser-Liggett C."/>
            <person name="Carlton J."/>
        </authorList>
    </citation>
    <scope>NUCLEOTIDE SEQUENCE</scope>
    <source>
        <strain evidence="8">G3</strain>
    </source>
</reference>
<dbReference type="Proteomes" id="UP000001542">
    <property type="component" value="Unassembled WGS sequence"/>
</dbReference>
<keyword evidence="5 7" id="KW-1133">Transmembrane helix</keyword>
<sequence length="596" mass="69155">MFVLFESLSVSRTQFLKPSPTRYKWDDTVLLYAGPLRSPTNLISYDYTYNDLFPQTKMIEEKTTILDPLMGRSFMKIPFNLTLGNNERCKTFSKMEINQSKYSYYYYLIENNYEKSLIIDNLPFLSRNSKNVSVPNYAIGYIGVLDSKNFVDSKEIHLINHFDFTIVLNPESNKTYTIAEAYLKPYIIDPCSKNNPSALADMKEDIVSYSVEWIIQEKAPHNRYYNVYSNSRTISGYKSHNYIFLIEFFIIVFFPFLFTYIIKYDVYFYKNVFSTLDEEVAGWEVISGDVFRIPDEITNYSYFIAPGIRFGLDFLLIFSICIFNVVTPANTDLFWLLLLIIDFISSFIGGFVSGAHFKQFNGKDSDIFHIYVSSVPSVIVFIPILLMNLIFTAEHATSSIQMSLFLFGSLFIVIISGCFMYVGSIFGFKVKRQEYPQRINLIPRQIPHSKLKYIIFVCGGFLIALSLYVYQSSVKSAIFCDLSLFKLFPDLAEMAFVLICSSMVVTVLSVYLILKCEDYWWWKFSMYTSLLSGLFYIMFDMYFFFRKMLKLSFSTKLLFLIITFSSGALVSVISAAFGFIASYFAIKYMYTQFDGK</sequence>
<reference evidence="8" key="2">
    <citation type="journal article" date="2007" name="Science">
        <title>Draft genome sequence of the sexually transmitted pathogen Trichomonas vaginalis.</title>
        <authorList>
            <person name="Carlton J.M."/>
            <person name="Hirt R.P."/>
            <person name="Silva J.C."/>
            <person name="Delcher A.L."/>
            <person name="Schatz M."/>
            <person name="Zhao Q."/>
            <person name="Wortman J.R."/>
            <person name="Bidwell S.L."/>
            <person name="Alsmark U.C.M."/>
            <person name="Besteiro S."/>
            <person name="Sicheritz-Ponten T."/>
            <person name="Noel C.J."/>
            <person name="Dacks J.B."/>
            <person name="Foster P.G."/>
            <person name="Simillion C."/>
            <person name="Van de Peer Y."/>
            <person name="Miranda-Saavedra D."/>
            <person name="Barton G.J."/>
            <person name="Westrop G.D."/>
            <person name="Mueller S."/>
            <person name="Dessi D."/>
            <person name="Fiori P.L."/>
            <person name="Ren Q."/>
            <person name="Paulsen I."/>
            <person name="Zhang H."/>
            <person name="Bastida-Corcuera F.D."/>
            <person name="Simoes-Barbosa A."/>
            <person name="Brown M.T."/>
            <person name="Hayes R.D."/>
            <person name="Mukherjee M."/>
            <person name="Okumura C.Y."/>
            <person name="Schneider R."/>
            <person name="Smith A.J."/>
            <person name="Vanacova S."/>
            <person name="Villalvazo M."/>
            <person name="Haas B.J."/>
            <person name="Pertea M."/>
            <person name="Feldblyum T.V."/>
            <person name="Utterback T.R."/>
            <person name="Shu C.L."/>
            <person name="Osoegawa K."/>
            <person name="de Jong P.J."/>
            <person name="Hrdy I."/>
            <person name="Horvathova L."/>
            <person name="Zubacova Z."/>
            <person name="Dolezal P."/>
            <person name="Malik S.B."/>
            <person name="Logsdon J.M. Jr."/>
            <person name="Henze K."/>
            <person name="Gupta A."/>
            <person name="Wang C.C."/>
            <person name="Dunne R.L."/>
            <person name="Upcroft J.A."/>
            <person name="Upcroft P."/>
            <person name="White O."/>
            <person name="Salzberg S.L."/>
            <person name="Tang P."/>
            <person name="Chiu C.-H."/>
            <person name="Lee Y.-S."/>
            <person name="Embley T.M."/>
            <person name="Coombs G.H."/>
            <person name="Mottram J.C."/>
            <person name="Tachezy J."/>
            <person name="Fraser-Liggett C.M."/>
            <person name="Johnson P.J."/>
        </authorList>
    </citation>
    <scope>NUCLEOTIDE SEQUENCE [LARGE SCALE GENOMIC DNA]</scope>
    <source>
        <strain evidence="8">G3</strain>
    </source>
</reference>
<evidence type="ECO:0000256" key="3">
    <source>
        <dbReference type="ARBA" id="ARBA00022692"/>
    </source>
</evidence>
<dbReference type="GO" id="GO:0005737">
    <property type="term" value="C:cytoplasm"/>
    <property type="evidence" value="ECO:0007669"/>
    <property type="project" value="UniProtKB-ARBA"/>
</dbReference>
<dbReference type="RefSeq" id="XP_001582738.1">
    <property type="nucleotide sequence ID" value="XM_001582688.1"/>
</dbReference>
<dbReference type="OrthoDB" id="1666796at2759"/>
<feature type="transmembrane region" description="Helical" evidence="7">
    <location>
        <begin position="451"/>
        <end position="471"/>
    </location>
</feature>
<comment type="subcellular location">
    <subcellularLocation>
        <location evidence="1">Membrane</location>
        <topology evidence="1">Multi-pass membrane protein</topology>
    </subcellularLocation>
</comment>
<comment type="similarity">
    <text evidence="2 7">Belongs to the nonaspanin (TM9SF) (TC 9.A.2) family.</text>
</comment>
<dbReference type="eggNOG" id="KOG1278">
    <property type="taxonomic scope" value="Eukaryota"/>
</dbReference>
<protein>
    <recommendedName>
        <fullName evidence="7">Transmembrane 9 superfamily member</fullName>
    </recommendedName>
</protein>
<dbReference type="PANTHER" id="PTHR10766">
    <property type="entry name" value="TRANSMEMBRANE 9 SUPERFAMILY PROTEIN"/>
    <property type="match status" value="1"/>
</dbReference>
<gene>
    <name evidence="8" type="ORF">TVAG_237780</name>
</gene>
<keyword evidence="6 7" id="KW-0472">Membrane</keyword>
<dbReference type="KEGG" id="tva:5467304"/>
<dbReference type="AlphaFoldDB" id="A2DCX8"/>
<dbReference type="STRING" id="5722.A2DCX8"/>
<evidence type="ECO:0000256" key="6">
    <source>
        <dbReference type="ARBA" id="ARBA00023136"/>
    </source>
</evidence>
<dbReference type="InterPro" id="IPR004240">
    <property type="entry name" value="EMP70"/>
</dbReference>
<evidence type="ECO:0000313" key="8">
    <source>
        <dbReference type="EMBL" id="EAY21752.1"/>
    </source>
</evidence>
<name>A2DCX8_TRIV3</name>
<dbReference type="Pfam" id="PF02990">
    <property type="entry name" value="EMP70"/>
    <property type="match status" value="1"/>
</dbReference>
<keyword evidence="4" id="KW-0732">Signal</keyword>
<dbReference type="InParanoid" id="A2DCX8"/>
<feature type="transmembrane region" description="Helical" evidence="7">
    <location>
        <begin position="557"/>
        <end position="586"/>
    </location>
</feature>
<feature type="transmembrane region" description="Helical" evidence="7">
    <location>
        <begin position="491"/>
        <end position="514"/>
    </location>
</feature>
<keyword evidence="3 7" id="KW-0812">Transmembrane</keyword>
<accession>A2DCX8</accession>